<feature type="region of interest" description="Disordered" evidence="1">
    <location>
        <begin position="35"/>
        <end position="56"/>
    </location>
</feature>
<sequence length="482" mass="53188">MQTWVSRLNTITFCWLLVIFIGGCVTKVDPNQPGIDAGIPDGKPSNSAQAASPQEIVQSNEVRSLPGGLDQVPMFNSNSPEWVKVEGILLSTFPPEGKQVPGAHLNFAFNDKFELFAHHFTHTPPNLQTLYIGILVNNPGPEPVTITVPEGASYLLEPDAPFKEKPAMSENPNGEIYSGPGIRAVDNVLRGIRQADLPETLVIPPGENQMLMNHPIPVKGLEKPINGRSTFLRLQSDGPVYLASLALYAKTDANGTERAPNLAEWQQLLTTGNLALPRDKTPSPPEQVSGQLIYSRVAGVQEGSKWEANLVDEGSEYLALPDPAKAVSYVISTLRAGTLGTGQSQAAKLLVRYPDTAYESHANYGVHYDLTLPLRNESDRPQQVAVTLETPMKEERLSKGGLIFRQPPWDYPFFRSTVRLRYTDDNGENITRYLHLWHRRGQILDPLVTLNLAPNEVRSVQVDFLYPPDSVPPQVLTVRTLE</sequence>
<dbReference type="PROSITE" id="PS51257">
    <property type="entry name" value="PROKAR_LIPOPROTEIN"/>
    <property type="match status" value="1"/>
</dbReference>
<organism evidence="2 3">
    <name type="scientific">Laspinema palackyanum D2a</name>
    <dbReference type="NCBI Taxonomy" id="2953684"/>
    <lineage>
        <taxon>Bacteria</taxon>
        <taxon>Bacillati</taxon>
        <taxon>Cyanobacteriota</taxon>
        <taxon>Cyanophyceae</taxon>
        <taxon>Oscillatoriophycideae</taxon>
        <taxon>Oscillatoriales</taxon>
        <taxon>Laspinemataceae</taxon>
        <taxon>Laspinema</taxon>
        <taxon>Laspinema palackyanum</taxon>
    </lineage>
</organism>
<dbReference type="InterPro" id="IPR021801">
    <property type="entry name" value="DUF3370"/>
</dbReference>
<gene>
    <name evidence="2" type="ORF">NG799_08195</name>
</gene>
<dbReference type="RefSeq" id="WP_368005957.1">
    <property type="nucleotide sequence ID" value="NZ_JAMXFF010000009.1"/>
</dbReference>
<protein>
    <submittedName>
        <fullName evidence="2">DUF3370 domain-containing protein</fullName>
    </submittedName>
</protein>
<name>A0ABT2MNJ9_9CYAN</name>
<evidence type="ECO:0000313" key="2">
    <source>
        <dbReference type="EMBL" id="MCT7966312.1"/>
    </source>
</evidence>
<keyword evidence="3" id="KW-1185">Reference proteome</keyword>
<reference evidence="2 3" key="1">
    <citation type="journal article" date="2022" name="Front. Microbiol.">
        <title>High genomic differentiation and limited gene flow indicate recent cryptic speciation within the genus Laspinema (cyanobacteria).</title>
        <authorList>
            <person name="Stanojkovic A."/>
            <person name="Skoupy S."/>
            <person name="Skaloud P."/>
            <person name="Dvorak P."/>
        </authorList>
    </citation>
    <scope>NUCLEOTIDE SEQUENCE [LARGE SCALE GENOMIC DNA]</scope>
    <source>
        <strain evidence="2 3">D2a</strain>
    </source>
</reference>
<proteinExistence type="predicted"/>
<dbReference type="EMBL" id="JAMXFF010000009">
    <property type="protein sequence ID" value="MCT7966312.1"/>
    <property type="molecule type" value="Genomic_DNA"/>
</dbReference>
<dbReference type="Pfam" id="PF11850">
    <property type="entry name" value="DUF3370"/>
    <property type="match status" value="1"/>
</dbReference>
<accession>A0ABT2MNJ9</accession>
<evidence type="ECO:0000313" key="3">
    <source>
        <dbReference type="Proteomes" id="UP001525890"/>
    </source>
</evidence>
<feature type="compositionally biased region" description="Polar residues" evidence="1">
    <location>
        <begin position="44"/>
        <end position="56"/>
    </location>
</feature>
<dbReference type="Proteomes" id="UP001525890">
    <property type="component" value="Unassembled WGS sequence"/>
</dbReference>
<comment type="caution">
    <text evidence="2">The sequence shown here is derived from an EMBL/GenBank/DDBJ whole genome shotgun (WGS) entry which is preliminary data.</text>
</comment>
<evidence type="ECO:0000256" key="1">
    <source>
        <dbReference type="SAM" id="MobiDB-lite"/>
    </source>
</evidence>